<protein>
    <submittedName>
        <fullName evidence="2">Uncharacterized protein</fullName>
    </submittedName>
</protein>
<evidence type="ECO:0000313" key="3">
    <source>
        <dbReference type="Proteomes" id="UP001172102"/>
    </source>
</evidence>
<dbReference type="EMBL" id="JAUKUA010000002">
    <property type="protein sequence ID" value="KAK0724559.1"/>
    <property type="molecule type" value="Genomic_DNA"/>
</dbReference>
<name>A0AA40AYX5_9PEZI</name>
<gene>
    <name evidence="2" type="ORF">B0H67DRAFT_568202</name>
</gene>
<proteinExistence type="predicted"/>
<reference evidence="2" key="1">
    <citation type="submission" date="2023-06" db="EMBL/GenBank/DDBJ databases">
        <title>Genome-scale phylogeny and comparative genomics of the fungal order Sordariales.</title>
        <authorList>
            <consortium name="Lawrence Berkeley National Laboratory"/>
            <person name="Hensen N."/>
            <person name="Bonometti L."/>
            <person name="Westerberg I."/>
            <person name="Brannstrom I.O."/>
            <person name="Guillou S."/>
            <person name="Cros-Aarteil S."/>
            <person name="Calhoun S."/>
            <person name="Haridas S."/>
            <person name="Kuo A."/>
            <person name="Mondo S."/>
            <person name="Pangilinan J."/>
            <person name="Riley R."/>
            <person name="Labutti K."/>
            <person name="Andreopoulos B."/>
            <person name="Lipzen A."/>
            <person name="Chen C."/>
            <person name="Yanf M."/>
            <person name="Daum C."/>
            <person name="Ng V."/>
            <person name="Clum A."/>
            <person name="Steindorff A."/>
            <person name="Ohm R."/>
            <person name="Martin F."/>
            <person name="Silar P."/>
            <person name="Natvig D."/>
            <person name="Lalanne C."/>
            <person name="Gautier V."/>
            <person name="Ament-Velasquez S.L."/>
            <person name="Kruys A."/>
            <person name="Hutchinson M.I."/>
            <person name="Powell A.J."/>
            <person name="Barry K."/>
            <person name="Miller A.N."/>
            <person name="Grigoriev I.V."/>
            <person name="Debuchy R."/>
            <person name="Gladieux P."/>
            <person name="Thoren M.H."/>
            <person name="Johannesson H."/>
        </authorList>
    </citation>
    <scope>NUCLEOTIDE SEQUENCE</scope>
    <source>
        <strain evidence="2">SMH4607-1</strain>
    </source>
</reference>
<dbReference type="Proteomes" id="UP001172102">
    <property type="component" value="Unassembled WGS sequence"/>
</dbReference>
<comment type="caution">
    <text evidence="2">The sequence shown here is derived from an EMBL/GenBank/DDBJ whole genome shotgun (WGS) entry which is preliminary data.</text>
</comment>
<keyword evidence="3" id="KW-1185">Reference proteome</keyword>
<feature type="region of interest" description="Disordered" evidence="1">
    <location>
        <begin position="25"/>
        <end position="48"/>
    </location>
</feature>
<organism evidence="2 3">
    <name type="scientific">Lasiosphaeris hirsuta</name>
    <dbReference type="NCBI Taxonomy" id="260670"/>
    <lineage>
        <taxon>Eukaryota</taxon>
        <taxon>Fungi</taxon>
        <taxon>Dikarya</taxon>
        <taxon>Ascomycota</taxon>
        <taxon>Pezizomycotina</taxon>
        <taxon>Sordariomycetes</taxon>
        <taxon>Sordariomycetidae</taxon>
        <taxon>Sordariales</taxon>
        <taxon>Lasiosphaeriaceae</taxon>
        <taxon>Lasiosphaeris</taxon>
    </lineage>
</organism>
<feature type="compositionally biased region" description="Pro residues" evidence="1">
    <location>
        <begin position="27"/>
        <end position="36"/>
    </location>
</feature>
<sequence length="111" mass="11454">MSTPHHSVSFSFSSPNATTLRTLAIVPPLPPLPSPPSANALQGQGSREELKQELQAMIVSLNEHLQHTAECLTALPVRRAGGESVRWSGSAGSVRSASTGTGTGLGVGEVV</sequence>
<accession>A0AA40AYX5</accession>
<feature type="compositionally biased region" description="Gly residues" evidence="1">
    <location>
        <begin position="101"/>
        <end position="111"/>
    </location>
</feature>
<feature type="region of interest" description="Disordered" evidence="1">
    <location>
        <begin position="84"/>
        <end position="111"/>
    </location>
</feature>
<dbReference type="AlphaFoldDB" id="A0AA40AYX5"/>
<evidence type="ECO:0000256" key="1">
    <source>
        <dbReference type="SAM" id="MobiDB-lite"/>
    </source>
</evidence>
<evidence type="ECO:0000313" key="2">
    <source>
        <dbReference type="EMBL" id="KAK0724559.1"/>
    </source>
</evidence>